<dbReference type="Pfam" id="PF01634">
    <property type="entry name" value="HisG"/>
    <property type="match status" value="1"/>
</dbReference>
<dbReference type="Gene3D" id="3.30.70.120">
    <property type="match status" value="1"/>
</dbReference>
<evidence type="ECO:0000256" key="2">
    <source>
        <dbReference type="ARBA" id="ARBA00004667"/>
    </source>
</evidence>
<comment type="cofactor">
    <cofactor evidence="11">
        <name>Mg(2+)</name>
        <dbReference type="ChEBI" id="CHEBI:18420"/>
    </cofactor>
</comment>
<evidence type="ECO:0000256" key="9">
    <source>
        <dbReference type="ARBA" id="ARBA00023102"/>
    </source>
</evidence>
<keyword evidence="8 11" id="KW-0808">Transferase</keyword>
<evidence type="ECO:0000313" key="15">
    <source>
        <dbReference type="Proteomes" id="UP000184501"/>
    </source>
</evidence>
<evidence type="ECO:0000259" key="13">
    <source>
        <dbReference type="Pfam" id="PF08029"/>
    </source>
</evidence>
<comment type="activity regulation">
    <text evidence="11">Feedback inhibited by histidine.</text>
</comment>
<dbReference type="GO" id="GO:0000287">
    <property type="term" value="F:magnesium ion binding"/>
    <property type="evidence" value="ECO:0007669"/>
    <property type="project" value="UniProtKB-UniRule"/>
</dbReference>
<keyword evidence="9 11" id="KW-0368">Histidine biosynthesis</keyword>
<evidence type="ECO:0000256" key="3">
    <source>
        <dbReference type="ARBA" id="ARBA00007955"/>
    </source>
</evidence>
<evidence type="ECO:0000256" key="5">
    <source>
        <dbReference type="ARBA" id="ARBA00020998"/>
    </source>
</evidence>
<dbReference type="EC" id="2.4.2.17" evidence="4 11"/>
<dbReference type="Gene3D" id="3.40.190.10">
    <property type="entry name" value="Periplasmic binding protein-like II"/>
    <property type="match status" value="2"/>
</dbReference>
<evidence type="ECO:0000256" key="11">
    <source>
        <dbReference type="HAMAP-Rule" id="MF_00079"/>
    </source>
</evidence>
<dbReference type="InterPro" id="IPR001348">
    <property type="entry name" value="ATP_PRibTrfase_HisG"/>
</dbReference>
<dbReference type="Proteomes" id="UP000184501">
    <property type="component" value="Unassembled WGS sequence"/>
</dbReference>
<dbReference type="STRING" id="2017.SAMN05444320_105408"/>
<dbReference type="RefSeq" id="WP_234995780.1">
    <property type="nucleotide sequence ID" value="NZ_FQVN01000005.1"/>
</dbReference>
<dbReference type="EMBL" id="FQVN01000005">
    <property type="protein sequence ID" value="SHF90004.1"/>
    <property type="molecule type" value="Genomic_DNA"/>
</dbReference>
<protein>
    <recommendedName>
        <fullName evidence="5 11">ATP phosphoribosyltransferase</fullName>
        <shortName evidence="11">ATP-PRT</shortName>
        <shortName evidence="11">ATP-PRTase</shortName>
        <ecNumber evidence="4 11">2.4.2.17</ecNumber>
    </recommendedName>
</protein>
<evidence type="ECO:0000256" key="4">
    <source>
        <dbReference type="ARBA" id="ARBA00011946"/>
    </source>
</evidence>
<dbReference type="SUPFAM" id="SSF53850">
    <property type="entry name" value="Periplasmic binding protein-like II"/>
    <property type="match status" value="1"/>
</dbReference>
<evidence type="ECO:0000256" key="10">
    <source>
        <dbReference type="ARBA" id="ARBA00024861"/>
    </source>
</evidence>
<comment type="catalytic activity">
    <reaction evidence="1 11">
        <text>1-(5-phospho-beta-D-ribosyl)-ATP + diphosphate = 5-phospho-alpha-D-ribose 1-diphosphate + ATP</text>
        <dbReference type="Rhea" id="RHEA:18473"/>
        <dbReference type="ChEBI" id="CHEBI:30616"/>
        <dbReference type="ChEBI" id="CHEBI:33019"/>
        <dbReference type="ChEBI" id="CHEBI:58017"/>
        <dbReference type="ChEBI" id="CHEBI:73183"/>
        <dbReference type="EC" id="2.4.2.17"/>
    </reaction>
</comment>
<dbReference type="HAMAP" id="MF_00079">
    <property type="entry name" value="HisG_Long"/>
    <property type="match status" value="1"/>
</dbReference>
<dbReference type="Pfam" id="PF08029">
    <property type="entry name" value="HisG_C"/>
    <property type="match status" value="1"/>
</dbReference>
<dbReference type="InterPro" id="IPR013820">
    <property type="entry name" value="ATP_PRibTrfase_cat"/>
</dbReference>
<keyword evidence="11" id="KW-0547">Nucleotide-binding</keyword>
<evidence type="ECO:0000313" key="14">
    <source>
        <dbReference type="EMBL" id="SHF90004.1"/>
    </source>
</evidence>
<accession>A0A1M5FEP8</accession>
<dbReference type="GO" id="GO:0005737">
    <property type="term" value="C:cytoplasm"/>
    <property type="evidence" value="ECO:0007669"/>
    <property type="project" value="UniProtKB-SubCell"/>
</dbReference>
<keyword evidence="6 11" id="KW-0028">Amino-acid biosynthesis</keyword>
<dbReference type="InterPro" id="IPR020621">
    <property type="entry name" value="ATP-PRT_HisG_long"/>
</dbReference>
<comment type="function">
    <text evidence="10 11">Catalyzes the condensation of ATP and 5-phosphoribose 1-diphosphate to form N'-(5'-phosphoribosyl)-ATP (PR-ATP). Has a crucial role in the pathway because the rate of histidine biosynthesis seems to be controlled primarily by regulation of HisG enzymatic activity.</text>
</comment>
<keyword evidence="15" id="KW-1185">Reference proteome</keyword>
<evidence type="ECO:0000259" key="12">
    <source>
        <dbReference type="Pfam" id="PF01634"/>
    </source>
</evidence>
<evidence type="ECO:0000256" key="6">
    <source>
        <dbReference type="ARBA" id="ARBA00022605"/>
    </source>
</evidence>
<keyword evidence="11" id="KW-0460">Magnesium</keyword>
<dbReference type="GO" id="GO:0005524">
    <property type="term" value="F:ATP binding"/>
    <property type="evidence" value="ECO:0007669"/>
    <property type="project" value="UniProtKB-KW"/>
</dbReference>
<keyword evidence="11" id="KW-0963">Cytoplasm</keyword>
<evidence type="ECO:0000256" key="7">
    <source>
        <dbReference type="ARBA" id="ARBA00022676"/>
    </source>
</evidence>
<comment type="similarity">
    <text evidence="3 11">Belongs to the ATP phosphoribosyltransferase family. Long subfamily.</text>
</comment>
<dbReference type="UniPathway" id="UPA00031">
    <property type="reaction ID" value="UER00006"/>
</dbReference>
<proteinExistence type="inferred from homology"/>
<dbReference type="AlphaFoldDB" id="A0A1M5FEP8"/>
<name>A0A1M5FEP8_STRHI</name>
<dbReference type="PANTHER" id="PTHR21403:SF8">
    <property type="entry name" value="ATP PHOSPHORIBOSYLTRANSFERASE"/>
    <property type="match status" value="1"/>
</dbReference>
<dbReference type="PANTHER" id="PTHR21403">
    <property type="entry name" value="ATP PHOSPHORIBOSYLTRANSFERASE ATP-PRTASE"/>
    <property type="match status" value="1"/>
</dbReference>
<gene>
    <name evidence="11" type="primary">hisG</name>
    <name evidence="14" type="ORF">SAMN05444320_105408</name>
</gene>
<dbReference type="InterPro" id="IPR015867">
    <property type="entry name" value="N-reg_PII/ATP_PRibTrfase_C"/>
</dbReference>
<keyword evidence="11" id="KW-0067">ATP-binding</keyword>
<feature type="domain" description="ATP phosphoribosyltransferase catalytic" evidence="12">
    <location>
        <begin position="54"/>
        <end position="211"/>
    </location>
</feature>
<evidence type="ECO:0000256" key="8">
    <source>
        <dbReference type="ARBA" id="ARBA00022679"/>
    </source>
</evidence>
<dbReference type="GO" id="GO:0000105">
    <property type="term" value="P:L-histidine biosynthetic process"/>
    <property type="evidence" value="ECO:0007669"/>
    <property type="project" value="UniProtKB-UniRule"/>
</dbReference>
<dbReference type="NCBIfam" id="TIGR03455">
    <property type="entry name" value="HisG_C-term"/>
    <property type="match status" value="1"/>
</dbReference>
<evidence type="ECO:0000256" key="1">
    <source>
        <dbReference type="ARBA" id="ARBA00000915"/>
    </source>
</evidence>
<reference evidence="14 15" key="1">
    <citation type="submission" date="2016-11" db="EMBL/GenBank/DDBJ databases">
        <authorList>
            <person name="Jaros S."/>
            <person name="Januszkiewicz K."/>
            <person name="Wedrychowicz H."/>
        </authorList>
    </citation>
    <scope>NUCLEOTIDE SEQUENCE [LARGE SCALE GENOMIC DNA]</scope>
    <source>
        <strain evidence="14 15">DSM 44523</strain>
    </source>
</reference>
<keyword evidence="11" id="KW-0479">Metal-binding</keyword>
<organism evidence="14 15">
    <name type="scientific">Streptoalloteichus hindustanus</name>
    <dbReference type="NCBI Taxonomy" id="2017"/>
    <lineage>
        <taxon>Bacteria</taxon>
        <taxon>Bacillati</taxon>
        <taxon>Actinomycetota</taxon>
        <taxon>Actinomycetes</taxon>
        <taxon>Pseudonocardiales</taxon>
        <taxon>Pseudonocardiaceae</taxon>
        <taxon>Streptoalloteichus</taxon>
    </lineage>
</organism>
<dbReference type="NCBIfam" id="TIGR00070">
    <property type="entry name" value="hisG"/>
    <property type="match status" value="1"/>
</dbReference>
<dbReference type="InterPro" id="IPR011322">
    <property type="entry name" value="N-reg_PII-like_a/b"/>
</dbReference>
<dbReference type="SUPFAM" id="SSF54913">
    <property type="entry name" value="GlnB-like"/>
    <property type="match status" value="1"/>
</dbReference>
<comment type="pathway">
    <text evidence="2 11">Amino-acid biosynthesis; L-histidine biosynthesis; L-histidine from 5-phospho-alpha-D-ribose 1-diphosphate: step 1/9.</text>
</comment>
<feature type="domain" description="Histidine biosynthesis HisG C-terminal" evidence="13">
    <location>
        <begin position="218"/>
        <end position="286"/>
    </location>
</feature>
<dbReference type="GO" id="GO:0003879">
    <property type="term" value="F:ATP phosphoribosyltransferase activity"/>
    <property type="evidence" value="ECO:0007669"/>
    <property type="project" value="UniProtKB-UniRule"/>
</dbReference>
<keyword evidence="7 11" id="KW-0328">Glycosyltransferase</keyword>
<comment type="subcellular location">
    <subcellularLocation>
        <location evidence="11">Cytoplasm</location>
    </subcellularLocation>
</comment>
<sequence length="294" mass="31912">MLSRMTLRIAVPNKGSLSAKAIELLVDAGYRANRGDRELRVTDTDNDIRFFFQRPKDIATYVGSGDLEVGITGLDLLVNSAAPAEPVLDLGFAKSEFRFAAPPGGVSGIEELQGRRVATSFPVLVEKHLADHGVKVELIRLDGAVENAIELGVADAIADVVETGESLRTAGLVPFGEPLMRSQAILIRSTRRAYTDEQTAAIKALTNRLRGVLDSRLYAIMDYNCPRAVVQQACALTPGVESPTISAMADWDWVAVRSLVRRDEAQRIMDELEGIGAKAILMTALEGCRVTPHR</sequence>
<dbReference type="InterPro" id="IPR013115">
    <property type="entry name" value="HisG_C"/>
</dbReference>